<dbReference type="GO" id="GO:0006284">
    <property type="term" value="P:base-excision repair"/>
    <property type="evidence" value="ECO:0007669"/>
    <property type="project" value="InterPro"/>
</dbReference>
<reference evidence="2 3" key="1">
    <citation type="submission" date="2019-02" db="EMBL/GenBank/DDBJ databases">
        <title>Sequencing the genomes of 1000 actinobacteria strains.</title>
        <authorList>
            <person name="Klenk H.-P."/>
        </authorList>
    </citation>
    <scope>NUCLEOTIDE SEQUENCE [LARGE SCALE GENOMIC DNA]</scope>
    <source>
        <strain evidence="2 3">DSM 45779</strain>
    </source>
</reference>
<accession>A0A4Q7UU36</accession>
<dbReference type="InterPro" id="IPR017658">
    <property type="entry name" value="HhH-GPD_base_excis"/>
</dbReference>
<dbReference type="Proteomes" id="UP000291591">
    <property type="component" value="Unassembled WGS sequence"/>
</dbReference>
<dbReference type="InterPro" id="IPR003265">
    <property type="entry name" value="HhH-GPD_domain"/>
</dbReference>
<dbReference type="Pfam" id="PF00730">
    <property type="entry name" value="HhH-GPD"/>
    <property type="match status" value="1"/>
</dbReference>
<dbReference type="GO" id="GO:0003824">
    <property type="term" value="F:catalytic activity"/>
    <property type="evidence" value="ECO:0007669"/>
    <property type="project" value="InterPro"/>
</dbReference>
<dbReference type="EMBL" id="SHKL01000001">
    <property type="protein sequence ID" value="RZT85362.1"/>
    <property type="molecule type" value="Genomic_DNA"/>
</dbReference>
<comment type="caution">
    <text evidence="2">The sequence shown here is derived from an EMBL/GenBank/DDBJ whole genome shotgun (WGS) entry which is preliminary data.</text>
</comment>
<protein>
    <submittedName>
        <fullName evidence="2">Putative HhH-GPD family protein</fullName>
    </submittedName>
</protein>
<dbReference type="RefSeq" id="WP_130289832.1">
    <property type="nucleotide sequence ID" value="NZ_SHKL01000001.1"/>
</dbReference>
<gene>
    <name evidence="2" type="ORF">EV383_2227</name>
</gene>
<name>A0A4Q7UU36_PSEST</name>
<proteinExistence type="predicted"/>
<dbReference type="Gene3D" id="1.10.340.30">
    <property type="entry name" value="Hypothetical protein, domain 2"/>
    <property type="match status" value="1"/>
</dbReference>
<keyword evidence="3" id="KW-1185">Reference proteome</keyword>
<dbReference type="InterPro" id="IPR011257">
    <property type="entry name" value="DNA_glycosylase"/>
</dbReference>
<evidence type="ECO:0000313" key="2">
    <source>
        <dbReference type="EMBL" id="RZT85362.1"/>
    </source>
</evidence>
<dbReference type="SUPFAM" id="SSF48150">
    <property type="entry name" value="DNA-glycosylase"/>
    <property type="match status" value="1"/>
</dbReference>
<evidence type="ECO:0000313" key="3">
    <source>
        <dbReference type="Proteomes" id="UP000291591"/>
    </source>
</evidence>
<evidence type="ECO:0000259" key="1">
    <source>
        <dbReference type="Pfam" id="PF00730"/>
    </source>
</evidence>
<feature type="domain" description="HhH-GPD" evidence="1">
    <location>
        <begin position="26"/>
        <end position="186"/>
    </location>
</feature>
<organism evidence="2 3">
    <name type="scientific">Pseudonocardia sediminis</name>
    <dbReference type="NCBI Taxonomy" id="1397368"/>
    <lineage>
        <taxon>Bacteria</taxon>
        <taxon>Bacillati</taxon>
        <taxon>Actinomycetota</taxon>
        <taxon>Actinomycetes</taxon>
        <taxon>Pseudonocardiales</taxon>
        <taxon>Pseudonocardiaceae</taxon>
        <taxon>Pseudonocardia</taxon>
    </lineage>
</organism>
<dbReference type="NCBIfam" id="TIGR03252">
    <property type="entry name" value="HhH-GPD-type base excision DNA repair protein"/>
    <property type="match status" value="1"/>
</dbReference>
<dbReference type="OrthoDB" id="1492580at2"/>
<dbReference type="AlphaFoldDB" id="A0A4Q7UU36"/>
<sequence>MTSLCIAQDPDADALLEREPLALLLGMLLDQQIQMEIAFKGPQKLYERLGGLDVRVIADYDPDEFATLATTPPAIHRYGGSMAKRVQALCQYLVEEYDGDVEAIWTRDKPTGAEVLKRLKALPGYGEQKAKIFLALLGKQRDVKPYGWRKAAGDYGKENTRLSAADVVDATSLIEVRNTKKAKKAEAKAASSG</sequence>